<proteinExistence type="predicted"/>
<keyword evidence="1" id="KW-0732">Signal</keyword>
<evidence type="ECO:0000313" key="2">
    <source>
        <dbReference type="EMBL" id="MET3650314.1"/>
    </source>
</evidence>
<evidence type="ECO:0000256" key="1">
    <source>
        <dbReference type="SAM" id="SignalP"/>
    </source>
</evidence>
<accession>A0ABV2JR04</accession>
<reference evidence="2 3" key="1">
    <citation type="submission" date="2024-06" db="EMBL/GenBank/DDBJ databases">
        <title>Sorghum-associated microbial communities from plants grown in Nebraska, USA.</title>
        <authorList>
            <person name="Schachtman D."/>
        </authorList>
    </citation>
    <scope>NUCLEOTIDE SEQUENCE [LARGE SCALE GENOMIC DNA]</scope>
    <source>
        <strain evidence="2 3">1073</strain>
    </source>
</reference>
<dbReference type="InterPro" id="IPR013783">
    <property type="entry name" value="Ig-like_fold"/>
</dbReference>
<dbReference type="Gene3D" id="2.60.40.10">
    <property type="entry name" value="Immunoglobulins"/>
    <property type="match status" value="1"/>
</dbReference>
<dbReference type="EMBL" id="JBEPMU010000001">
    <property type="protein sequence ID" value="MET3650314.1"/>
    <property type="molecule type" value="Genomic_DNA"/>
</dbReference>
<keyword evidence="3" id="KW-1185">Reference proteome</keyword>
<sequence>MKIVPRSLYGLLAFACMASPAFAGTAISLSVVGSPQPGKASIIQAHLTGTHIVYFGPPSVRSGAVKFYANGQAIGTVYPAVGNSTGAQCGPSGDPVLPTICVAPESTLAVSFTFPASNPSVANIYAHFDGDADYSGSSSPTLTVTAHRPSIGSVVDLLLSD</sequence>
<name>A0ABV2JR04_9GAMM</name>
<organism evidence="2 3">
    <name type="scientific">Dyella japonica</name>
    <dbReference type="NCBI Taxonomy" id="231455"/>
    <lineage>
        <taxon>Bacteria</taxon>
        <taxon>Pseudomonadati</taxon>
        <taxon>Pseudomonadota</taxon>
        <taxon>Gammaproteobacteria</taxon>
        <taxon>Lysobacterales</taxon>
        <taxon>Rhodanobacteraceae</taxon>
        <taxon>Dyella</taxon>
    </lineage>
</organism>
<comment type="caution">
    <text evidence="2">The sequence shown here is derived from an EMBL/GenBank/DDBJ whole genome shotgun (WGS) entry which is preliminary data.</text>
</comment>
<evidence type="ECO:0000313" key="3">
    <source>
        <dbReference type="Proteomes" id="UP001549184"/>
    </source>
</evidence>
<dbReference type="RefSeq" id="WP_354011826.1">
    <property type="nucleotide sequence ID" value="NZ_JBEPMU010000001.1"/>
</dbReference>
<feature type="chain" id="PRO_5045335411" evidence="1">
    <location>
        <begin position="24"/>
        <end position="161"/>
    </location>
</feature>
<protein>
    <submittedName>
        <fullName evidence="2">Uncharacterized protein</fullName>
    </submittedName>
</protein>
<gene>
    <name evidence="2" type="ORF">ABIC75_000016</name>
</gene>
<dbReference type="Proteomes" id="UP001549184">
    <property type="component" value="Unassembled WGS sequence"/>
</dbReference>
<feature type="signal peptide" evidence="1">
    <location>
        <begin position="1"/>
        <end position="23"/>
    </location>
</feature>